<name>A0A819PJ80_9BILA</name>
<dbReference type="Proteomes" id="UP000663874">
    <property type="component" value="Unassembled WGS sequence"/>
</dbReference>
<comment type="caution">
    <text evidence="2">The sequence shown here is derived from an EMBL/GenBank/DDBJ whole genome shotgun (WGS) entry which is preliminary data.</text>
</comment>
<evidence type="ECO:0000313" key="4">
    <source>
        <dbReference type="Proteomes" id="UP000663823"/>
    </source>
</evidence>
<dbReference type="AlphaFoldDB" id="A0A819PJ80"/>
<dbReference type="EMBL" id="CAJOAX010007702">
    <property type="protein sequence ID" value="CAF4016075.1"/>
    <property type="molecule type" value="Genomic_DNA"/>
</dbReference>
<protein>
    <submittedName>
        <fullName evidence="2">Uncharacterized protein</fullName>
    </submittedName>
</protein>
<dbReference type="EMBL" id="CAJOBE010016539">
    <property type="protein sequence ID" value="CAF4201399.1"/>
    <property type="molecule type" value="Genomic_DNA"/>
</dbReference>
<feature type="compositionally biased region" description="Basic and acidic residues" evidence="1">
    <location>
        <begin position="7"/>
        <end position="20"/>
    </location>
</feature>
<feature type="region of interest" description="Disordered" evidence="1">
    <location>
        <begin position="1"/>
        <end position="20"/>
    </location>
</feature>
<sequence length="135" mass="16124">MGCLENDLEKTTQSKKPISEIEEHWNNEENEREIEEMQQVQDIPVIDKKSIMGTPWNFNMVFEQNFKRNGLQDASNYPKLEELKRCFEFIEIDGLKSLKWHSEVFVTENFIKTILSEDDKNEKYQTDYLKPVNMI</sequence>
<gene>
    <name evidence="3" type="ORF">FNK824_LOCUS36281</name>
    <name evidence="2" type="ORF">OTI717_LOCUS29827</name>
</gene>
<dbReference type="Proteomes" id="UP000663823">
    <property type="component" value="Unassembled WGS sequence"/>
</dbReference>
<accession>A0A819PJ80</accession>
<organism evidence="2 4">
    <name type="scientific">Rotaria sordida</name>
    <dbReference type="NCBI Taxonomy" id="392033"/>
    <lineage>
        <taxon>Eukaryota</taxon>
        <taxon>Metazoa</taxon>
        <taxon>Spiralia</taxon>
        <taxon>Gnathifera</taxon>
        <taxon>Rotifera</taxon>
        <taxon>Eurotatoria</taxon>
        <taxon>Bdelloidea</taxon>
        <taxon>Philodinida</taxon>
        <taxon>Philodinidae</taxon>
        <taxon>Rotaria</taxon>
    </lineage>
</organism>
<reference evidence="2" key="1">
    <citation type="submission" date="2021-02" db="EMBL/GenBank/DDBJ databases">
        <authorList>
            <person name="Nowell W R."/>
        </authorList>
    </citation>
    <scope>NUCLEOTIDE SEQUENCE</scope>
</reference>
<evidence type="ECO:0000256" key="1">
    <source>
        <dbReference type="SAM" id="MobiDB-lite"/>
    </source>
</evidence>
<proteinExistence type="predicted"/>
<evidence type="ECO:0000313" key="3">
    <source>
        <dbReference type="EMBL" id="CAF4201399.1"/>
    </source>
</evidence>
<evidence type="ECO:0000313" key="2">
    <source>
        <dbReference type="EMBL" id="CAF4016075.1"/>
    </source>
</evidence>